<evidence type="ECO:0000256" key="3">
    <source>
        <dbReference type="ARBA" id="ARBA00001946"/>
    </source>
</evidence>
<evidence type="ECO:0000256" key="6">
    <source>
        <dbReference type="ARBA" id="ARBA00022842"/>
    </source>
</evidence>
<dbReference type="Gene3D" id="3.40.190.80">
    <property type="match status" value="1"/>
</dbReference>
<dbReference type="PANTHER" id="PTHR20854">
    <property type="entry name" value="INOSITOL MONOPHOSPHATASE"/>
    <property type="match status" value="1"/>
</dbReference>
<dbReference type="AlphaFoldDB" id="A0A3N6LK35"/>
<feature type="binding site" evidence="9">
    <location>
        <position position="215"/>
    </location>
    <ligand>
        <name>Mg(2+)</name>
        <dbReference type="ChEBI" id="CHEBI:18420"/>
        <label>1</label>
        <note>catalytic</note>
    </ligand>
</feature>
<evidence type="ECO:0000256" key="5">
    <source>
        <dbReference type="ARBA" id="ARBA00022801"/>
    </source>
</evidence>
<comment type="caution">
    <text evidence="10">The sequence shown here is derived from an EMBL/GenBank/DDBJ whole genome shotgun (WGS) entry which is preliminary data.</text>
</comment>
<dbReference type="GO" id="GO:0007165">
    <property type="term" value="P:signal transduction"/>
    <property type="evidence" value="ECO:0007669"/>
    <property type="project" value="TreeGrafter"/>
</dbReference>
<dbReference type="PRINTS" id="PR00377">
    <property type="entry name" value="IMPHPHTASES"/>
</dbReference>
<keyword evidence="4 9" id="KW-0479">Metal-binding</keyword>
<keyword evidence="11" id="KW-1185">Reference proteome</keyword>
<evidence type="ECO:0000256" key="1">
    <source>
        <dbReference type="ARBA" id="ARBA00001033"/>
    </source>
</evidence>
<dbReference type="GO" id="GO:0046872">
    <property type="term" value="F:metal ion binding"/>
    <property type="evidence" value="ECO:0007669"/>
    <property type="project" value="UniProtKB-KW"/>
</dbReference>
<dbReference type="GO" id="GO:0006020">
    <property type="term" value="P:inositol metabolic process"/>
    <property type="evidence" value="ECO:0007669"/>
    <property type="project" value="TreeGrafter"/>
</dbReference>
<comment type="catalytic activity">
    <reaction evidence="2">
        <text>beta-D-fructose 1,6-bisphosphate + H2O = beta-D-fructose 6-phosphate + phosphate</text>
        <dbReference type="Rhea" id="RHEA:11064"/>
        <dbReference type="ChEBI" id="CHEBI:15377"/>
        <dbReference type="ChEBI" id="CHEBI:32966"/>
        <dbReference type="ChEBI" id="CHEBI:43474"/>
        <dbReference type="ChEBI" id="CHEBI:57634"/>
        <dbReference type="EC" id="3.1.3.11"/>
    </reaction>
</comment>
<keyword evidence="7" id="KW-0119">Carbohydrate metabolism</keyword>
<dbReference type="GO" id="GO:0046854">
    <property type="term" value="P:phosphatidylinositol phosphate biosynthetic process"/>
    <property type="evidence" value="ECO:0007669"/>
    <property type="project" value="InterPro"/>
</dbReference>
<keyword evidence="6 9" id="KW-0460">Magnesium</keyword>
<evidence type="ECO:0000256" key="8">
    <source>
        <dbReference type="ARBA" id="ARBA00038103"/>
    </source>
</evidence>
<reference evidence="10 11" key="1">
    <citation type="submission" date="2018-10" db="EMBL/GenBank/DDBJ databases">
        <title>Natrarchaeobius chitinivorans gen. nov., sp. nov., and Natrarchaeobius haloalkaliphilus sp. nov., alkaliphilic, chitin-utilizing haloarchaea from hypersaline alkaline lakes.</title>
        <authorList>
            <person name="Sorokin D.Y."/>
            <person name="Elcheninov A.G."/>
            <person name="Kostrikina N.A."/>
            <person name="Bale N.J."/>
            <person name="Sinninghe Damste J.S."/>
            <person name="Khijniak T.V."/>
            <person name="Kublanov I.V."/>
            <person name="Toshchakov S.V."/>
        </authorList>
    </citation>
    <scope>NUCLEOTIDE SEQUENCE [LARGE SCALE GENOMIC DNA]</scope>
    <source>
        <strain evidence="10 11">AArcht-Sl</strain>
    </source>
</reference>
<sequence>MDDLPENEYLKTAITAAKSVGDLQNEHCGNIAKSEFKYKSRRDLVTETDIQSEKEIIDIIATKYPNHTIAGEETKGVQGESDKRWVIDPIDGTTNYYHGVPFYAVSIAFKKDGEAEIGVVYCPSTDETYCAINGNGAYYNNKRITVSGETDWERSLIGTGFLSKHIVDEELLGVLQVVVNTTHGIRRFGSAAASLAMVASGQIEGYYHPYLNTWDIAAGVLMVKEAGGTIETFETDEGDSLHVVATNGNIQTELSRLFTSSVTHH</sequence>
<gene>
    <name evidence="10" type="ORF">EA462_16460</name>
</gene>
<dbReference type="PANTHER" id="PTHR20854:SF4">
    <property type="entry name" value="INOSITOL-1-MONOPHOSPHATASE-RELATED"/>
    <property type="match status" value="1"/>
</dbReference>
<dbReference type="SUPFAM" id="SSF56655">
    <property type="entry name" value="Carbohydrate phosphatase"/>
    <property type="match status" value="1"/>
</dbReference>
<comment type="similarity">
    <text evidence="8">Belongs to the inositol monophosphatase superfamily. FBPase class 4 family.</text>
</comment>
<evidence type="ECO:0000256" key="7">
    <source>
        <dbReference type="ARBA" id="ARBA00023277"/>
    </source>
</evidence>
<dbReference type="Gene3D" id="3.30.540.10">
    <property type="entry name" value="Fructose-1,6-Bisphosphatase, subunit A, domain 1"/>
    <property type="match status" value="1"/>
</dbReference>
<dbReference type="GO" id="GO:0042132">
    <property type="term" value="F:fructose 1,6-bisphosphate 1-phosphatase activity"/>
    <property type="evidence" value="ECO:0007669"/>
    <property type="project" value="UniProtKB-EC"/>
</dbReference>
<dbReference type="Pfam" id="PF00459">
    <property type="entry name" value="Inositol_P"/>
    <property type="match status" value="1"/>
</dbReference>
<dbReference type="EMBL" id="REFY01000007">
    <property type="protein sequence ID" value="RQG86728.1"/>
    <property type="molecule type" value="Genomic_DNA"/>
</dbReference>
<dbReference type="GO" id="GO:0008934">
    <property type="term" value="F:inositol monophosphate 1-phosphatase activity"/>
    <property type="evidence" value="ECO:0007669"/>
    <property type="project" value="InterPro"/>
</dbReference>
<proteinExistence type="inferred from homology"/>
<keyword evidence="5" id="KW-0378">Hydrolase</keyword>
<feature type="binding site" evidence="9">
    <location>
        <position position="91"/>
    </location>
    <ligand>
        <name>Mg(2+)</name>
        <dbReference type="ChEBI" id="CHEBI:18420"/>
        <label>1</label>
        <note>catalytic</note>
    </ligand>
</feature>
<accession>A0A3N6LK35</accession>
<evidence type="ECO:0000256" key="2">
    <source>
        <dbReference type="ARBA" id="ARBA00001273"/>
    </source>
</evidence>
<feature type="binding site" evidence="9">
    <location>
        <position position="88"/>
    </location>
    <ligand>
        <name>Mg(2+)</name>
        <dbReference type="ChEBI" id="CHEBI:18420"/>
        <label>1</label>
        <note>catalytic</note>
    </ligand>
</feature>
<dbReference type="InterPro" id="IPR020583">
    <property type="entry name" value="Inositol_monoP_metal-BS"/>
</dbReference>
<evidence type="ECO:0000313" key="10">
    <source>
        <dbReference type="EMBL" id="RQG86728.1"/>
    </source>
</evidence>
<dbReference type="FunFam" id="3.30.540.10:FF:000003">
    <property type="entry name" value="Inositol-1-monophosphatase"/>
    <property type="match status" value="1"/>
</dbReference>
<dbReference type="InterPro" id="IPR020550">
    <property type="entry name" value="Inositol_monophosphatase_CS"/>
</dbReference>
<dbReference type="InterPro" id="IPR000760">
    <property type="entry name" value="Inositol_monophosphatase-like"/>
</dbReference>
<feature type="binding site" evidence="9">
    <location>
        <position position="90"/>
    </location>
    <ligand>
        <name>Mg(2+)</name>
        <dbReference type="ChEBI" id="CHEBI:18420"/>
        <label>2</label>
    </ligand>
</feature>
<comment type="cofactor">
    <cofactor evidence="3 9">
        <name>Mg(2+)</name>
        <dbReference type="ChEBI" id="CHEBI:18420"/>
    </cofactor>
</comment>
<dbReference type="PROSITE" id="PS00630">
    <property type="entry name" value="IMP_2"/>
    <property type="match status" value="1"/>
</dbReference>
<dbReference type="Proteomes" id="UP000273828">
    <property type="component" value="Unassembled WGS sequence"/>
</dbReference>
<comment type="catalytic activity">
    <reaction evidence="1">
        <text>a myo-inositol phosphate + H2O = myo-inositol + phosphate</text>
        <dbReference type="Rhea" id="RHEA:24056"/>
        <dbReference type="ChEBI" id="CHEBI:15377"/>
        <dbReference type="ChEBI" id="CHEBI:17268"/>
        <dbReference type="ChEBI" id="CHEBI:43474"/>
        <dbReference type="ChEBI" id="CHEBI:84139"/>
        <dbReference type="EC" id="3.1.3.25"/>
    </reaction>
</comment>
<evidence type="ECO:0000256" key="9">
    <source>
        <dbReference type="PIRSR" id="PIRSR600760-2"/>
    </source>
</evidence>
<dbReference type="OrthoDB" id="58111at2157"/>
<dbReference type="RefSeq" id="WP_124179623.1">
    <property type="nucleotide sequence ID" value="NZ_REFY01000007.1"/>
</dbReference>
<evidence type="ECO:0000256" key="4">
    <source>
        <dbReference type="ARBA" id="ARBA00022723"/>
    </source>
</evidence>
<protein>
    <submittedName>
        <fullName evidence="10">Inositol monophosphatase</fullName>
    </submittedName>
</protein>
<dbReference type="CDD" id="cd01639">
    <property type="entry name" value="IMPase"/>
    <property type="match status" value="1"/>
</dbReference>
<evidence type="ECO:0000313" key="11">
    <source>
        <dbReference type="Proteomes" id="UP000273828"/>
    </source>
</evidence>
<dbReference type="InterPro" id="IPR033942">
    <property type="entry name" value="IMPase"/>
</dbReference>
<feature type="binding site" evidence="9">
    <location>
        <position position="72"/>
    </location>
    <ligand>
        <name>Mg(2+)</name>
        <dbReference type="ChEBI" id="CHEBI:18420"/>
        <label>1</label>
        <note>catalytic</note>
    </ligand>
</feature>
<dbReference type="PROSITE" id="PS00629">
    <property type="entry name" value="IMP_1"/>
    <property type="match status" value="1"/>
</dbReference>
<organism evidence="10 11">
    <name type="scientific">Natrarchaeobius halalkaliphilus</name>
    <dbReference type="NCBI Taxonomy" id="1679091"/>
    <lineage>
        <taxon>Archaea</taxon>
        <taxon>Methanobacteriati</taxon>
        <taxon>Methanobacteriota</taxon>
        <taxon>Stenosarchaea group</taxon>
        <taxon>Halobacteria</taxon>
        <taxon>Halobacteriales</taxon>
        <taxon>Natrialbaceae</taxon>
        <taxon>Natrarchaeobius</taxon>
    </lineage>
</organism>
<name>A0A3N6LK35_9EURY</name>